<name>A0A6V8MZL3_9BACT</name>
<dbReference type="AlphaFoldDB" id="A0A6V8MZL3"/>
<reference evidence="4" key="1">
    <citation type="submission" date="2020-06" db="EMBL/GenBank/DDBJ databases">
        <title>Draft genomic sequecing of Geomonas sp. Red736.</title>
        <authorList>
            <person name="Itoh H."/>
            <person name="Xu Z.X."/>
            <person name="Ushijima N."/>
            <person name="Masuda Y."/>
            <person name="Shiratori Y."/>
            <person name="Senoo K."/>
        </authorList>
    </citation>
    <scope>NUCLEOTIDE SEQUENCE [LARGE SCALE GENOMIC DNA]</scope>
    <source>
        <strain evidence="4">Red736</strain>
    </source>
</reference>
<accession>A0A6V8MZL3</accession>
<evidence type="ECO:0000313" key="4">
    <source>
        <dbReference type="Proteomes" id="UP000568888"/>
    </source>
</evidence>
<proteinExistence type="predicted"/>
<gene>
    <name evidence="2" type="ORF">GMPD_35100</name>
    <name evidence="3" type="ORF">M1B72_04200</name>
</gene>
<dbReference type="EMBL" id="CP096574">
    <property type="protein sequence ID" value="UPU36920.1"/>
    <property type="molecule type" value="Genomic_DNA"/>
</dbReference>
<dbReference type="PROSITE" id="PS51257">
    <property type="entry name" value="PROKAR_LIPOPROTEIN"/>
    <property type="match status" value="1"/>
</dbReference>
<reference evidence="2" key="2">
    <citation type="journal article" date="2021" name="Int. J. Syst. Evol. Microbiol.">
        <title>Geomonas silvestris sp. nov., Geomonas paludis sp. nov. and Geomonas limicola sp. nov., isolated from terrestrial environments, and emended description of the genus Geomonas.</title>
        <authorList>
            <person name="Itoh H."/>
            <person name="Xu Z."/>
            <person name="Masuda Y."/>
            <person name="Ushijima N."/>
            <person name="Hayakawa C."/>
            <person name="Shiratori Y."/>
            <person name="Senoo K."/>
        </authorList>
    </citation>
    <scope>NUCLEOTIDE SEQUENCE</scope>
    <source>
        <strain evidence="2">Red736</strain>
    </source>
</reference>
<sequence>MKKTLVVLLAIVAVAAAGCKKKEEAPQAPAQQAPAAAPASQMPAAAPGTDPHAGLKPQEVKPGAGHKGKVLETMDSGGYTYVLIEEKGEKLWVAAMQTQVKVGDTVEFPDSPPMVNFQSKTLKRTFDKIIFAPGLAVNK</sequence>
<protein>
    <submittedName>
        <fullName evidence="2">Lipoprotein</fullName>
    </submittedName>
</protein>
<dbReference type="RefSeq" id="WP_183349829.1">
    <property type="nucleotide sequence ID" value="NZ_BLXY01000010.1"/>
</dbReference>
<dbReference type="EMBL" id="BLXY01000010">
    <property type="protein sequence ID" value="GFO65591.1"/>
    <property type="molecule type" value="Genomic_DNA"/>
</dbReference>
<evidence type="ECO:0000313" key="2">
    <source>
        <dbReference type="EMBL" id="GFO65591.1"/>
    </source>
</evidence>
<evidence type="ECO:0000313" key="3">
    <source>
        <dbReference type="EMBL" id="UPU36920.1"/>
    </source>
</evidence>
<evidence type="ECO:0000256" key="1">
    <source>
        <dbReference type="SAM" id="MobiDB-lite"/>
    </source>
</evidence>
<keyword evidence="5" id="KW-1185">Reference proteome</keyword>
<dbReference type="Proteomes" id="UP000568888">
    <property type="component" value="Unassembled WGS sequence"/>
</dbReference>
<organism evidence="2 4">
    <name type="scientific">Geomonas paludis</name>
    <dbReference type="NCBI Taxonomy" id="2740185"/>
    <lineage>
        <taxon>Bacteria</taxon>
        <taxon>Pseudomonadati</taxon>
        <taxon>Thermodesulfobacteriota</taxon>
        <taxon>Desulfuromonadia</taxon>
        <taxon>Geobacterales</taxon>
        <taxon>Geobacteraceae</taxon>
        <taxon>Geomonas</taxon>
    </lineage>
</organism>
<evidence type="ECO:0000313" key="5">
    <source>
        <dbReference type="Proteomes" id="UP000831485"/>
    </source>
</evidence>
<keyword evidence="2" id="KW-0449">Lipoprotein</keyword>
<reference evidence="3" key="3">
    <citation type="submission" date="2022-04" db="EMBL/GenBank/DDBJ databases">
        <authorList>
            <person name="Liu G."/>
        </authorList>
    </citation>
    <scope>NUCLEOTIDE SEQUENCE</scope>
    <source>
        <strain evidence="3">RG22</strain>
    </source>
</reference>
<feature type="compositionally biased region" description="Low complexity" evidence="1">
    <location>
        <begin position="26"/>
        <end position="47"/>
    </location>
</feature>
<dbReference type="Proteomes" id="UP000831485">
    <property type="component" value="Chromosome"/>
</dbReference>
<feature type="region of interest" description="Disordered" evidence="1">
    <location>
        <begin position="23"/>
        <end position="71"/>
    </location>
</feature>